<organism evidence="3 4">
    <name type="scientific">Arabis alpina</name>
    <name type="common">Alpine rock-cress</name>
    <dbReference type="NCBI Taxonomy" id="50452"/>
    <lineage>
        <taxon>Eukaryota</taxon>
        <taxon>Viridiplantae</taxon>
        <taxon>Streptophyta</taxon>
        <taxon>Embryophyta</taxon>
        <taxon>Tracheophyta</taxon>
        <taxon>Spermatophyta</taxon>
        <taxon>Magnoliopsida</taxon>
        <taxon>eudicotyledons</taxon>
        <taxon>Gunneridae</taxon>
        <taxon>Pentapetalae</taxon>
        <taxon>rosids</taxon>
        <taxon>malvids</taxon>
        <taxon>Brassicales</taxon>
        <taxon>Brassicaceae</taxon>
        <taxon>Arabideae</taxon>
        <taxon>Arabis</taxon>
    </lineage>
</organism>
<dbReference type="Proteomes" id="UP000029120">
    <property type="component" value="Chromosome 7"/>
</dbReference>
<evidence type="ECO:0000256" key="1">
    <source>
        <dbReference type="SAM" id="Coils"/>
    </source>
</evidence>
<keyword evidence="1" id="KW-0175">Coiled coil</keyword>
<evidence type="ECO:0000313" key="3">
    <source>
        <dbReference type="EMBL" id="KFK29745.1"/>
    </source>
</evidence>
<proteinExistence type="predicted"/>
<protein>
    <submittedName>
        <fullName evidence="3">Uncharacterized protein</fullName>
    </submittedName>
</protein>
<dbReference type="EMBL" id="CM002875">
    <property type="protein sequence ID" value="KFK29745.1"/>
    <property type="molecule type" value="Genomic_DNA"/>
</dbReference>
<evidence type="ECO:0000256" key="2">
    <source>
        <dbReference type="SAM" id="MobiDB-lite"/>
    </source>
</evidence>
<dbReference type="OMA" id="SCRTHKS"/>
<feature type="coiled-coil region" evidence="1">
    <location>
        <begin position="180"/>
        <end position="207"/>
    </location>
</feature>
<feature type="compositionally biased region" description="Basic and acidic residues" evidence="2">
    <location>
        <begin position="45"/>
        <end position="57"/>
    </location>
</feature>
<dbReference type="Gramene" id="KFK29745">
    <property type="protein sequence ID" value="KFK29745"/>
    <property type="gene ID" value="AALP_AA7G173300"/>
</dbReference>
<feature type="compositionally biased region" description="Basic and acidic residues" evidence="2">
    <location>
        <begin position="75"/>
        <end position="90"/>
    </location>
</feature>
<reference evidence="4" key="1">
    <citation type="journal article" date="2015" name="Nat. Plants">
        <title>Genome expansion of Arabis alpina linked with retrotransposition and reduced symmetric DNA methylation.</title>
        <authorList>
            <person name="Willing E.M."/>
            <person name="Rawat V."/>
            <person name="Mandakova T."/>
            <person name="Maumus F."/>
            <person name="James G.V."/>
            <person name="Nordstroem K.J."/>
            <person name="Becker C."/>
            <person name="Warthmann N."/>
            <person name="Chica C."/>
            <person name="Szarzynska B."/>
            <person name="Zytnicki M."/>
            <person name="Albani M.C."/>
            <person name="Kiefer C."/>
            <person name="Bergonzi S."/>
            <person name="Castaings L."/>
            <person name="Mateos J.L."/>
            <person name="Berns M.C."/>
            <person name="Bujdoso N."/>
            <person name="Piofczyk T."/>
            <person name="de Lorenzo L."/>
            <person name="Barrero-Sicilia C."/>
            <person name="Mateos I."/>
            <person name="Piednoel M."/>
            <person name="Hagmann J."/>
            <person name="Chen-Min-Tao R."/>
            <person name="Iglesias-Fernandez R."/>
            <person name="Schuster S.C."/>
            <person name="Alonso-Blanco C."/>
            <person name="Roudier F."/>
            <person name="Carbonero P."/>
            <person name="Paz-Ares J."/>
            <person name="Davis S.J."/>
            <person name="Pecinka A."/>
            <person name="Quesneville H."/>
            <person name="Colot V."/>
            <person name="Lysak M.A."/>
            <person name="Weigel D."/>
            <person name="Coupland G."/>
            <person name="Schneeberger K."/>
        </authorList>
    </citation>
    <scope>NUCLEOTIDE SEQUENCE [LARGE SCALE GENOMIC DNA]</scope>
    <source>
        <strain evidence="4">cv. Pajares</strain>
    </source>
</reference>
<gene>
    <name evidence="3" type="ordered locus">AALP_Aa7g173300</name>
</gene>
<keyword evidence="4" id="KW-1185">Reference proteome</keyword>
<evidence type="ECO:0000313" key="4">
    <source>
        <dbReference type="Proteomes" id="UP000029120"/>
    </source>
</evidence>
<feature type="region of interest" description="Disordered" evidence="2">
    <location>
        <begin position="1"/>
        <end position="21"/>
    </location>
</feature>
<dbReference type="OrthoDB" id="1079183at2759"/>
<feature type="region of interest" description="Disordered" evidence="2">
    <location>
        <begin position="44"/>
        <end position="116"/>
    </location>
</feature>
<name>A0A087GIP3_ARAAL</name>
<sequence length="217" mass="24251">MSLHHLHDSQGPREAAVKQDNLKVAEVSTPEKTCVHPAISLISKSGHEAVSLERETVPEEEDPAEAETRTHKRARVESCSRHEAHDEMEKTTGAGGEHSYRNHKSSTEPEHKKLPQPCSISDQLAKVKQSIVDTITTGRQFSSELETKEQSIVDTITTVRKFRAELETKEQSIVDTLASVRQFRSEIKKKEDNLEASLQEVDILGEKIVGINKILIS</sequence>
<dbReference type="AlphaFoldDB" id="A0A087GIP3"/>
<accession>A0A087GIP3</accession>